<organism evidence="2 3">
    <name type="scientific">Paralvinella palmiformis</name>
    <dbReference type="NCBI Taxonomy" id="53620"/>
    <lineage>
        <taxon>Eukaryota</taxon>
        <taxon>Metazoa</taxon>
        <taxon>Spiralia</taxon>
        <taxon>Lophotrochozoa</taxon>
        <taxon>Annelida</taxon>
        <taxon>Polychaeta</taxon>
        <taxon>Sedentaria</taxon>
        <taxon>Canalipalpata</taxon>
        <taxon>Terebellida</taxon>
        <taxon>Terebelliformia</taxon>
        <taxon>Alvinellidae</taxon>
        <taxon>Paralvinella</taxon>
    </lineage>
</organism>
<dbReference type="InterPro" id="IPR037691">
    <property type="entry name" value="C11orf98"/>
</dbReference>
<dbReference type="PANTHER" id="PTHR14554">
    <property type="entry name" value="GENE, 49416-RELATED"/>
    <property type="match status" value="1"/>
</dbReference>
<gene>
    <name evidence="2" type="ORF">LSH36_373g02026</name>
</gene>
<feature type="compositionally biased region" description="Polar residues" evidence="1">
    <location>
        <begin position="117"/>
        <end position="129"/>
    </location>
</feature>
<evidence type="ECO:0000313" key="2">
    <source>
        <dbReference type="EMBL" id="KAK2151182.1"/>
    </source>
</evidence>
<keyword evidence="3" id="KW-1185">Reference proteome</keyword>
<accession>A0AAD9JDJ1</accession>
<evidence type="ECO:0000256" key="1">
    <source>
        <dbReference type="SAM" id="MobiDB-lite"/>
    </source>
</evidence>
<feature type="region of interest" description="Disordered" evidence="1">
    <location>
        <begin position="79"/>
        <end position="142"/>
    </location>
</feature>
<evidence type="ECO:0000313" key="3">
    <source>
        <dbReference type="Proteomes" id="UP001208570"/>
    </source>
</evidence>
<feature type="compositionally biased region" description="Basic and acidic residues" evidence="1">
    <location>
        <begin position="79"/>
        <end position="93"/>
    </location>
</feature>
<dbReference type="Proteomes" id="UP001208570">
    <property type="component" value="Unassembled WGS sequence"/>
</dbReference>
<proteinExistence type="predicted"/>
<protein>
    <submittedName>
        <fullName evidence="2">Uncharacterized protein</fullName>
    </submittedName>
</protein>
<dbReference type="EMBL" id="JAODUP010000373">
    <property type="protein sequence ID" value="KAK2151182.1"/>
    <property type="molecule type" value="Genomic_DNA"/>
</dbReference>
<dbReference type="PANTHER" id="PTHR14554:SF1">
    <property type="entry name" value="CHROMOSOME 11 OPEN READING FRAME 98"/>
    <property type="match status" value="1"/>
</dbReference>
<feature type="compositionally biased region" description="Basic and acidic residues" evidence="1">
    <location>
        <begin position="106"/>
        <end position="116"/>
    </location>
</feature>
<comment type="caution">
    <text evidence="2">The sequence shown here is derived from an EMBL/GenBank/DDBJ whole genome shotgun (WGS) entry which is preliminary data.</text>
</comment>
<reference evidence="2" key="1">
    <citation type="journal article" date="2023" name="Mol. Biol. Evol.">
        <title>Third-Generation Sequencing Reveals the Adaptive Role of the Epigenome in Three Deep-Sea Polychaetes.</title>
        <authorList>
            <person name="Perez M."/>
            <person name="Aroh O."/>
            <person name="Sun Y."/>
            <person name="Lan Y."/>
            <person name="Juniper S.K."/>
            <person name="Young C.R."/>
            <person name="Angers B."/>
            <person name="Qian P.Y."/>
        </authorList>
    </citation>
    <scope>NUCLEOTIDE SEQUENCE</scope>
    <source>
        <strain evidence="2">P08H-3</strain>
    </source>
</reference>
<name>A0AAD9JDJ1_9ANNE</name>
<dbReference type="Pfam" id="PF17719">
    <property type="entry name" value="DUF5564"/>
    <property type="match status" value="1"/>
</dbReference>
<dbReference type="AlphaFoldDB" id="A0AAD9JDJ1"/>
<sequence length="142" mass="16074">MGLHRMMGNNKHRKPKGYSRLKRRLGKKHKALGICQNPGGISDPELITVHILKKRRSSPRANITLSGKKRRKLLKQIRHQEKVKSEMDVEETSKGQLRVVKGKKTRSSDIEMKSSEDATTNISSGTTSDTPREEDVVMVDET</sequence>